<dbReference type="GO" id="GO:0008276">
    <property type="term" value="F:protein methyltransferase activity"/>
    <property type="evidence" value="ECO:0007669"/>
    <property type="project" value="UniProtKB-ARBA"/>
</dbReference>
<dbReference type="Gene3D" id="1.25.40.10">
    <property type="entry name" value="Tetratricopeptide repeat domain"/>
    <property type="match status" value="2"/>
</dbReference>
<proteinExistence type="predicted"/>
<dbReference type="PANTHER" id="PTHR46165">
    <property type="entry name" value="SET AND MYND DOMAIN-CONTAINING PROTEIN 4"/>
    <property type="match status" value="1"/>
</dbReference>
<dbReference type="SUPFAM" id="SSF144232">
    <property type="entry name" value="HIT/MYND zinc finger-like"/>
    <property type="match status" value="1"/>
</dbReference>
<comment type="catalytic activity">
    <reaction evidence="8">
        <text>L-lysyl-[protein] + S-adenosyl-L-methionine = N(6)-methyl-L-lysyl-[protein] + S-adenosyl-L-homocysteine + H(+)</text>
        <dbReference type="Rhea" id="RHEA:51736"/>
        <dbReference type="Rhea" id="RHEA-COMP:9752"/>
        <dbReference type="Rhea" id="RHEA-COMP:13053"/>
        <dbReference type="ChEBI" id="CHEBI:15378"/>
        <dbReference type="ChEBI" id="CHEBI:29969"/>
        <dbReference type="ChEBI" id="CHEBI:57856"/>
        <dbReference type="ChEBI" id="CHEBI:59789"/>
        <dbReference type="ChEBI" id="CHEBI:61929"/>
    </reaction>
</comment>
<dbReference type="EMBL" id="CAJPEX010001266">
    <property type="protein sequence ID" value="CAG0918704.1"/>
    <property type="molecule type" value="Genomic_DNA"/>
</dbReference>
<organism evidence="10">
    <name type="scientific">Notodromas monacha</name>
    <dbReference type="NCBI Taxonomy" id="399045"/>
    <lineage>
        <taxon>Eukaryota</taxon>
        <taxon>Metazoa</taxon>
        <taxon>Ecdysozoa</taxon>
        <taxon>Arthropoda</taxon>
        <taxon>Crustacea</taxon>
        <taxon>Oligostraca</taxon>
        <taxon>Ostracoda</taxon>
        <taxon>Podocopa</taxon>
        <taxon>Podocopida</taxon>
        <taxon>Cypridocopina</taxon>
        <taxon>Cypridoidea</taxon>
        <taxon>Cyprididae</taxon>
        <taxon>Notodromas</taxon>
    </lineage>
</organism>
<dbReference type="GO" id="GO:0042826">
    <property type="term" value="F:histone deacetylase binding"/>
    <property type="evidence" value="ECO:0007669"/>
    <property type="project" value="TreeGrafter"/>
</dbReference>
<dbReference type="CDD" id="cd10536">
    <property type="entry name" value="SET_SMYD4"/>
    <property type="match status" value="1"/>
</dbReference>
<comment type="subcellular location">
    <subcellularLocation>
        <location evidence="2">Cytoplasm</location>
    </subcellularLocation>
    <subcellularLocation>
        <location evidence="1">Nucleus</location>
    </subcellularLocation>
</comment>
<dbReference type="EMBL" id="OA883303">
    <property type="protein sequence ID" value="CAD7278552.1"/>
    <property type="molecule type" value="Genomic_DNA"/>
</dbReference>
<keyword evidence="3" id="KW-0963">Cytoplasm</keyword>
<dbReference type="SUPFAM" id="SSF82199">
    <property type="entry name" value="SET domain"/>
    <property type="match status" value="1"/>
</dbReference>
<dbReference type="GO" id="GO:0008757">
    <property type="term" value="F:S-adenosylmethionine-dependent methyltransferase activity"/>
    <property type="evidence" value="ECO:0007669"/>
    <property type="project" value="UniProtKB-ARBA"/>
</dbReference>
<keyword evidence="4" id="KW-0489">Methyltransferase</keyword>
<keyword evidence="11" id="KW-1185">Reference proteome</keyword>
<keyword evidence="7" id="KW-0539">Nucleus</keyword>
<evidence type="ECO:0000256" key="1">
    <source>
        <dbReference type="ARBA" id="ARBA00004123"/>
    </source>
</evidence>
<dbReference type="Pfam" id="PF00856">
    <property type="entry name" value="SET"/>
    <property type="match status" value="1"/>
</dbReference>
<evidence type="ECO:0000259" key="9">
    <source>
        <dbReference type="PROSITE" id="PS50280"/>
    </source>
</evidence>
<protein>
    <recommendedName>
        <fullName evidence="9">SET domain-containing protein</fullName>
    </recommendedName>
</protein>
<dbReference type="GO" id="GO:0005737">
    <property type="term" value="C:cytoplasm"/>
    <property type="evidence" value="ECO:0007669"/>
    <property type="project" value="UniProtKB-SubCell"/>
</dbReference>
<evidence type="ECO:0000256" key="8">
    <source>
        <dbReference type="ARBA" id="ARBA00048985"/>
    </source>
</evidence>
<dbReference type="Gene3D" id="1.10.220.160">
    <property type="match status" value="1"/>
</dbReference>
<evidence type="ECO:0000256" key="3">
    <source>
        <dbReference type="ARBA" id="ARBA00022490"/>
    </source>
</evidence>
<sequence>MDLSAPPSSSNNSLETFLDLTSAFESAYQPHELHKIFDDFKKMEDDEKLRYIFENSVFSAMNIQPITLEKDNESSQRMRKDGNAEFAQRKFESAMYCFTKSILLAEHSQDNKNNNNPEKTSDLANAYFNRANSLFQLKRFSCAIKDLRRALQSGFAKNQCYKLHALESKCWEKMEHYEKALNTFRLACNSQPESGQGDNNEPDKAVVKRINELASKVFEQKGIFIDDEEETAAIAAPSRALYIEIGKYRPKLPDTKNTKLRAASSAVEMRFSKESGRHLISNRDIPPGEVLIMEKPFAQVLMPKHWQTHCFHCLYQTDVPVPCSTCAMVIFCSESCKEAATYHSHECPILGNLSEENMATLTILATRIALVAGLESMRTAEKYLQNLDNPDYPESIAGQACESSDYLQICAQVTHKEKWSGMMTFQVGLIAAYVTLLLEKTGYFGSFENTSPAKNTKKAEVLAKMLKETSGMQPPDQAVLNKGFNRKSKYTTYYSTIPSEKKENMLLVGKFLMRHLMTLRSNRFSITETLVEREKPQGQNVTYKSFGRAVCATLSLCNHSCCCNTCWELIGDHIVLRAIKPITAGDEITMTYGHNFHTDPYEHRRRVLQSDFMFTCTCEACSEHWPTVRESMERPPAFRCPSCRSAMPETSSCPECGRDCQQEFFLLANSWERFQVARAKIDALEITEAESQVLRHVAAVDAVVHPSNIEHVMALDTFKQICILSGRVTTKNF</sequence>
<dbReference type="GO" id="GO:0032259">
    <property type="term" value="P:methylation"/>
    <property type="evidence" value="ECO:0007669"/>
    <property type="project" value="UniProtKB-KW"/>
</dbReference>
<dbReference type="Gene3D" id="6.10.140.2220">
    <property type="match status" value="1"/>
</dbReference>
<dbReference type="InterPro" id="IPR046341">
    <property type="entry name" value="SET_dom_sf"/>
</dbReference>
<evidence type="ECO:0000256" key="4">
    <source>
        <dbReference type="ARBA" id="ARBA00022603"/>
    </source>
</evidence>
<reference evidence="10" key="1">
    <citation type="submission" date="2020-11" db="EMBL/GenBank/DDBJ databases">
        <authorList>
            <person name="Tran Van P."/>
        </authorList>
    </citation>
    <scope>NUCLEOTIDE SEQUENCE</scope>
</reference>
<dbReference type="Proteomes" id="UP000678499">
    <property type="component" value="Unassembled WGS sequence"/>
</dbReference>
<dbReference type="Gene3D" id="2.170.270.10">
    <property type="entry name" value="SET domain"/>
    <property type="match status" value="2"/>
</dbReference>
<dbReference type="InterPro" id="IPR044421">
    <property type="entry name" value="SMYD4_SET"/>
</dbReference>
<evidence type="ECO:0000256" key="5">
    <source>
        <dbReference type="ARBA" id="ARBA00022679"/>
    </source>
</evidence>
<dbReference type="AlphaFoldDB" id="A0A7R9BND3"/>
<dbReference type="PANTHER" id="PTHR46165:SF2">
    <property type="entry name" value="SET AND MYND DOMAIN-CONTAINING PROTEIN 4"/>
    <property type="match status" value="1"/>
</dbReference>
<dbReference type="SUPFAM" id="SSF48452">
    <property type="entry name" value="TPR-like"/>
    <property type="match status" value="1"/>
</dbReference>
<dbReference type="PROSITE" id="PS50280">
    <property type="entry name" value="SET"/>
    <property type="match status" value="1"/>
</dbReference>
<dbReference type="GO" id="GO:0005634">
    <property type="term" value="C:nucleus"/>
    <property type="evidence" value="ECO:0007669"/>
    <property type="project" value="UniProtKB-SubCell"/>
</dbReference>
<dbReference type="GO" id="GO:0008170">
    <property type="term" value="F:N-methyltransferase activity"/>
    <property type="evidence" value="ECO:0007669"/>
    <property type="project" value="UniProtKB-ARBA"/>
</dbReference>
<name>A0A7R9BND3_9CRUS</name>
<dbReference type="InterPro" id="IPR001214">
    <property type="entry name" value="SET_dom"/>
</dbReference>
<gene>
    <name evidence="10" type="ORF">NMOB1V02_LOCUS6251</name>
</gene>
<accession>A0A7R9BND3</accession>
<dbReference type="InterPro" id="IPR052097">
    <property type="entry name" value="SET-MYND_domain_protein"/>
</dbReference>
<keyword evidence="6" id="KW-0949">S-adenosyl-L-methionine</keyword>
<keyword evidence="5" id="KW-0808">Transferase</keyword>
<evidence type="ECO:0000313" key="11">
    <source>
        <dbReference type="Proteomes" id="UP000678499"/>
    </source>
</evidence>
<evidence type="ECO:0000256" key="2">
    <source>
        <dbReference type="ARBA" id="ARBA00004496"/>
    </source>
</evidence>
<dbReference type="InterPro" id="IPR011990">
    <property type="entry name" value="TPR-like_helical_dom_sf"/>
</dbReference>
<dbReference type="InterPro" id="IPR019734">
    <property type="entry name" value="TPR_rpt"/>
</dbReference>
<evidence type="ECO:0000256" key="7">
    <source>
        <dbReference type="ARBA" id="ARBA00023242"/>
    </source>
</evidence>
<dbReference type="SMART" id="SM00028">
    <property type="entry name" value="TPR"/>
    <property type="match status" value="3"/>
</dbReference>
<feature type="domain" description="SET" evidence="9">
    <location>
        <begin position="265"/>
        <end position="593"/>
    </location>
</feature>
<evidence type="ECO:0000256" key="6">
    <source>
        <dbReference type="ARBA" id="ARBA00022691"/>
    </source>
</evidence>
<evidence type="ECO:0000313" key="10">
    <source>
        <dbReference type="EMBL" id="CAD7278552.1"/>
    </source>
</evidence>